<evidence type="ECO:0000256" key="6">
    <source>
        <dbReference type="PROSITE-ProRule" id="PRU00175"/>
    </source>
</evidence>
<dbReference type="GO" id="GO:0008270">
    <property type="term" value="F:zinc ion binding"/>
    <property type="evidence" value="ECO:0007669"/>
    <property type="project" value="UniProtKB-KW"/>
</dbReference>
<evidence type="ECO:0000256" key="7">
    <source>
        <dbReference type="SAM" id="MobiDB-lite"/>
    </source>
</evidence>
<keyword evidence="5" id="KW-0862">Zinc</keyword>
<dbReference type="KEGG" id="pti:PHATRDRAFT_47933"/>
<dbReference type="GO" id="GO:0000151">
    <property type="term" value="C:ubiquitin ligase complex"/>
    <property type="evidence" value="ECO:0007669"/>
    <property type="project" value="TreeGrafter"/>
</dbReference>
<dbReference type="PANTHER" id="PTHR15067:SF4">
    <property type="entry name" value="E3 UBIQUITIN-PROTEIN LIGASE RNF8"/>
    <property type="match status" value="1"/>
</dbReference>
<dbReference type="AlphaFoldDB" id="B7G5E4"/>
<dbReference type="PANTHER" id="PTHR15067">
    <property type="entry name" value="E3 UBIQUITIN-PROTEIN LIGASE RNF8"/>
    <property type="match status" value="1"/>
</dbReference>
<evidence type="ECO:0000256" key="2">
    <source>
        <dbReference type="ARBA" id="ARBA00022723"/>
    </source>
</evidence>
<dbReference type="InParanoid" id="B7G5E4"/>
<dbReference type="PaxDb" id="2850-Phatr47933"/>
<dbReference type="HOGENOM" id="CLU_336331_0_0_1"/>
<gene>
    <name evidence="9" type="ORF">PHATRDRAFT_47933</name>
</gene>
<dbReference type="GO" id="GO:0005829">
    <property type="term" value="C:cytosol"/>
    <property type="evidence" value="ECO:0007669"/>
    <property type="project" value="TreeGrafter"/>
</dbReference>
<reference evidence="9 10" key="1">
    <citation type="journal article" date="2008" name="Nature">
        <title>The Phaeodactylum genome reveals the evolutionary history of diatom genomes.</title>
        <authorList>
            <person name="Bowler C."/>
            <person name="Allen A.E."/>
            <person name="Badger J.H."/>
            <person name="Grimwood J."/>
            <person name="Jabbari K."/>
            <person name="Kuo A."/>
            <person name="Maheswari U."/>
            <person name="Martens C."/>
            <person name="Maumus F."/>
            <person name="Otillar R.P."/>
            <person name="Rayko E."/>
            <person name="Salamov A."/>
            <person name="Vandepoele K."/>
            <person name="Beszteri B."/>
            <person name="Gruber A."/>
            <person name="Heijde M."/>
            <person name="Katinka M."/>
            <person name="Mock T."/>
            <person name="Valentin K."/>
            <person name="Verret F."/>
            <person name="Berges J.A."/>
            <person name="Brownlee C."/>
            <person name="Cadoret J.P."/>
            <person name="Chiovitti A."/>
            <person name="Choi C.J."/>
            <person name="Coesel S."/>
            <person name="De Martino A."/>
            <person name="Detter J.C."/>
            <person name="Durkin C."/>
            <person name="Falciatore A."/>
            <person name="Fournet J."/>
            <person name="Haruta M."/>
            <person name="Huysman M.J."/>
            <person name="Jenkins B.D."/>
            <person name="Jiroutova K."/>
            <person name="Jorgensen R.E."/>
            <person name="Joubert Y."/>
            <person name="Kaplan A."/>
            <person name="Kroger N."/>
            <person name="Kroth P.G."/>
            <person name="La Roche J."/>
            <person name="Lindquist E."/>
            <person name="Lommer M."/>
            <person name="Martin-Jezequel V."/>
            <person name="Lopez P.J."/>
            <person name="Lucas S."/>
            <person name="Mangogna M."/>
            <person name="McGinnis K."/>
            <person name="Medlin L.K."/>
            <person name="Montsant A."/>
            <person name="Oudot-Le Secq M.P."/>
            <person name="Napoli C."/>
            <person name="Obornik M."/>
            <person name="Parker M.S."/>
            <person name="Petit J.L."/>
            <person name="Porcel B.M."/>
            <person name="Poulsen N."/>
            <person name="Robison M."/>
            <person name="Rychlewski L."/>
            <person name="Rynearson T.A."/>
            <person name="Schmutz J."/>
            <person name="Shapiro H."/>
            <person name="Siaut M."/>
            <person name="Stanley M."/>
            <person name="Sussman M.R."/>
            <person name="Taylor A.R."/>
            <person name="Vardi A."/>
            <person name="von Dassow P."/>
            <person name="Vyverman W."/>
            <person name="Willis A."/>
            <person name="Wyrwicz L.S."/>
            <person name="Rokhsar D.S."/>
            <person name="Weissenbach J."/>
            <person name="Armbrust E.V."/>
            <person name="Green B.R."/>
            <person name="Van de Peer Y."/>
            <person name="Grigoriev I.V."/>
        </authorList>
    </citation>
    <scope>NUCLEOTIDE SEQUENCE [LARGE SCALE GENOMIC DNA]</scope>
    <source>
        <strain evidence="9 10">CCAP 1055/1</strain>
    </source>
</reference>
<sequence length="848" mass="91759">MLEGNDNIGSNPAGAATGLRRRRGVVDMAPDLNNENDATAAHEILEAVHPPQRPLNNPLPRQHSASRVASTASSFTARRMSSWYGWLSAVAACLAIVTTNQPEPFWQLVRECVPAGIVEPATSIILSGAKSTPSTLTWNTEAWGGFFSFLTPPSSTSTTEFWSNGMEQRQEISSPIVEENNRKVPKYLETKGGGIPVWLRWIPGIYSPAPSPSLSEGTAFTKNRKDSSSMAAAIRGKLDSFETTILQAAFTVAATVEVIVWTTLSLISKWPAVLKSLVDPAILHPSASTTATDLIDKILTSTPRLLCIANIFLAVTYIFHQAVAEWFLGSNGSSRRDMASREQRLGGFLVFKLLLISAVVGPDTLDLLILLSWYTCLSLLRSLGVLCANVTTHTSQSGQPPRPGVWHLLTGVLVADFLAAAVCVGLFHGAGWGMVALLTCDCALLAMDIICHLLSHLSQVLEQQHGRVVQRWQEQRGLGEEPVSTGRVWRFPESAEGINEHDSVDADTAPDQGPSAGMEHRLEQYEKQHSRRVAILDSTIFALQLGGHVLTVAHFLHIWKVHGFQFTLIDGVLALHLNSAITSLSKKIASRRNLHRIARDLNTTFVDASEWDLRKAAASGDVCCICLGVLTSDVKKISCGHLYHTQCLREVVARARSMQTARCPLCRASVVDGRYANDTSTAIPRNERGAEVNEATLDQASGRPPDTVGVAPTAGPNAIGTLPNGGNALFRFSTEGIFPAWLPLPGFSFEVVRRTAATSNANTTVDLVPSQIPEPSFIRRFLILAGAIPLSPEEEAVAMEQLVDMFPQYDRADLLRELRARGSSEGVAEIILLGAFTGIPRGGGGDGF</sequence>
<name>B7G5E4_PHATC</name>
<keyword evidence="10" id="KW-1185">Reference proteome</keyword>
<dbReference type="SMART" id="SM00184">
    <property type="entry name" value="RING"/>
    <property type="match status" value="1"/>
</dbReference>
<evidence type="ECO:0000313" key="10">
    <source>
        <dbReference type="Proteomes" id="UP000000759"/>
    </source>
</evidence>
<keyword evidence="4" id="KW-0833">Ubl conjugation pathway</keyword>
<organism evidence="9 10">
    <name type="scientific">Phaeodactylum tricornutum (strain CCAP 1055/1)</name>
    <dbReference type="NCBI Taxonomy" id="556484"/>
    <lineage>
        <taxon>Eukaryota</taxon>
        <taxon>Sar</taxon>
        <taxon>Stramenopiles</taxon>
        <taxon>Ochrophyta</taxon>
        <taxon>Bacillariophyta</taxon>
        <taxon>Bacillariophyceae</taxon>
        <taxon>Bacillariophycidae</taxon>
        <taxon>Naviculales</taxon>
        <taxon>Phaeodactylaceae</taxon>
        <taxon>Phaeodactylum</taxon>
    </lineage>
</organism>
<dbReference type="PROSITE" id="PS50089">
    <property type="entry name" value="ZF_RING_2"/>
    <property type="match status" value="1"/>
</dbReference>
<dbReference type="GO" id="GO:0061630">
    <property type="term" value="F:ubiquitin protein ligase activity"/>
    <property type="evidence" value="ECO:0007669"/>
    <property type="project" value="TreeGrafter"/>
</dbReference>
<feature type="region of interest" description="Disordered" evidence="7">
    <location>
        <begin position="698"/>
        <end position="717"/>
    </location>
</feature>
<keyword evidence="2" id="KW-0479">Metal-binding</keyword>
<evidence type="ECO:0000313" key="9">
    <source>
        <dbReference type="EMBL" id="EEC46133.1"/>
    </source>
</evidence>
<proteinExistence type="predicted"/>
<dbReference type="eggNOG" id="KOG0802">
    <property type="taxonomic scope" value="Eukaryota"/>
</dbReference>
<evidence type="ECO:0000256" key="4">
    <source>
        <dbReference type="ARBA" id="ARBA00022786"/>
    </source>
</evidence>
<dbReference type="Proteomes" id="UP000000759">
    <property type="component" value="Chromosome 15"/>
</dbReference>
<dbReference type="SUPFAM" id="SSF57850">
    <property type="entry name" value="RING/U-box"/>
    <property type="match status" value="1"/>
</dbReference>
<protein>
    <recommendedName>
        <fullName evidence="8">RING-type domain-containing protein</fullName>
    </recommendedName>
</protein>
<keyword evidence="3 6" id="KW-0863">Zinc-finger</keyword>
<dbReference type="Gene3D" id="3.30.40.10">
    <property type="entry name" value="Zinc/RING finger domain, C3HC4 (zinc finger)"/>
    <property type="match status" value="1"/>
</dbReference>
<dbReference type="RefSeq" id="XP_002182232.1">
    <property type="nucleotide sequence ID" value="XM_002182196.1"/>
</dbReference>
<dbReference type="GO" id="GO:0016567">
    <property type="term" value="P:protein ubiquitination"/>
    <property type="evidence" value="ECO:0007669"/>
    <property type="project" value="TreeGrafter"/>
</dbReference>
<feature type="domain" description="RING-type" evidence="8">
    <location>
        <begin position="623"/>
        <end position="667"/>
    </location>
</feature>
<dbReference type="InterPro" id="IPR001841">
    <property type="entry name" value="Znf_RING"/>
</dbReference>
<evidence type="ECO:0000256" key="5">
    <source>
        <dbReference type="ARBA" id="ARBA00022833"/>
    </source>
</evidence>
<dbReference type="Pfam" id="PF13639">
    <property type="entry name" value="zf-RING_2"/>
    <property type="match status" value="1"/>
</dbReference>
<reference evidence="10" key="2">
    <citation type="submission" date="2008-08" db="EMBL/GenBank/DDBJ databases">
        <authorList>
            <consortium name="Diatom Consortium"/>
            <person name="Grigoriev I."/>
            <person name="Grimwood J."/>
            <person name="Kuo A."/>
            <person name="Otillar R.P."/>
            <person name="Salamov A."/>
            <person name="Detter J.C."/>
            <person name="Lindquist E."/>
            <person name="Shapiro H."/>
            <person name="Lucas S."/>
            <person name="Glavina del Rio T."/>
            <person name="Pitluck S."/>
            <person name="Rokhsar D."/>
            <person name="Bowler C."/>
        </authorList>
    </citation>
    <scope>GENOME REANNOTATION</scope>
    <source>
        <strain evidence="10">CCAP 1055/1</strain>
    </source>
</reference>
<dbReference type="EMBL" id="CM000617">
    <property type="protein sequence ID" value="EEC46133.1"/>
    <property type="molecule type" value="Genomic_DNA"/>
</dbReference>
<dbReference type="GeneID" id="7203125"/>
<evidence type="ECO:0000256" key="3">
    <source>
        <dbReference type="ARBA" id="ARBA00022771"/>
    </source>
</evidence>
<evidence type="ECO:0000259" key="8">
    <source>
        <dbReference type="PROSITE" id="PS50089"/>
    </source>
</evidence>
<feature type="region of interest" description="Disordered" evidence="7">
    <location>
        <begin position="1"/>
        <end position="22"/>
    </location>
</feature>
<dbReference type="InterPro" id="IPR013083">
    <property type="entry name" value="Znf_RING/FYVE/PHD"/>
</dbReference>
<dbReference type="STRING" id="556484.B7G5E4"/>
<dbReference type="OrthoDB" id="8062037at2759"/>
<dbReference type="CDD" id="cd14279">
    <property type="entry name" value="CUE"/>
    <property type="match status" value="1"/>
</dbReference>
<dbReference type="GO" id="GO:0006511">
    <property type="term" value="P:ubiquitin-dependent protein catabolic process"/>
    <property type="evidence" value="ECO:0007669"/>
    <property type="project" value="TreeGrafter"/>
</dbReference>
<evidence type="ECO:0000256" key="1">
    <source>
        <dbReference type="ARBA" id="ARBA00022679"/>
    </source>
</evidence>
<accession>B7G5E4</accession>
<keyword evidence="1" id="KW-0808">Transferase</keyword>